<dbReference type="InterPro" id="IPR003961">
    <property type="entry name" value="FN3_dom"/>
</dbReference>
<evidence type="ECO:0000313" key="2">
    <source>
        <dbReference type="EMBL" id="RWR18784.1"/>
    </source>
</evidence>
<organism evidence="2 3">
    <name type="scientific">Paenirhodobacter populi</name>
    <dbReference type="NCBI Taxonomy" id="2306993"/>
    <lineage>
        <taxon>Bacteria</taxon>
        <taxon>Pseudomonadati</taxon>
        <taxon>Pseudomonadota</taxon>
        <taxon>Alphaproteobacteria</taxon>
        <taxon>Rhodobacterales</taxon>
        <taxon>Rhodobacter group</taxon>
        <taxon>Paenirhodobacter</taxon>
    </lineage>
</organism>
<gene>
    <name evidence="2" type="ORF">D2T30_15590</name>
</gene>
<evidence type="ECO:0000259" key="1">
    <source>
        <dbReference type="PROSITE" id="PS50853"/>
    </source>
</evidence>
<proteinExistence type="predicted"/>
<protein>
    <submittedName>
        <fullName evidence="2">Fibronectin type III domain-containing protein</fullName>
    </submittedName>
</protein>
<dbReference type="AlphaFoldDB" id="A0A443JE67"/>
<dbReference type="EMBL" id="SAUZ01000018">
    <property type="protein sequence ID" value="RWR18784.1"/>
    <property type="molecule type" value="Genomic_DNA"/>
</dbReference>
<comment type="caution">
    <text evidence="2">The sequence shown here is derived from an EMBL/GenBank/DDBJ whole genome shotgun (WGS) entry which is preliminary data.</text>
</comment>
<reference evidence="2 3" key="2">
    <citation type="submission" date="2019-01" db="EMBL/GenBank/DDBJ databases">
        <authorList>
            <person name="Li Y."/>
        </authorList>
    </citation>
    <scope>NUCLEOTIDE SEQUENCE [LARGE SCALE GENOMIC DNA]</scope>
    <source>
        <strain evidence="2 3">SK2B-1</strain>
    </source>
</reference>
<feature type="domain" description="Fibronectin type-III" evidence="1">
    <location>
        <begin position="114"/>
        <end position="210"/>
    </location>
</feature>
<dbReference type="Proteomes" id="UP000284476">
    <property type="component" value="Unassembled WGS sequence"/>
</dbReference>
<dbReference type="CDD" id="cd00063">
    <property type="entry name" value="FN3"/>
    <property type="match status" value="1"/>
</dbReference>
<evidence type="ECO:0000313" key="3">
    <source>
        <dbReference type="Proteomes" id="UP000284476"/>
    </source>
</evidence>
<name>A0A443JE67_9RHOB</name>
<dbReference type="InterPro" id="IPR013783">
    <property type="entry name" value="Ig-like_fold"/>
</dbReference>
<dbReference type="SUPFAM" id="SSF49265">
    <property type="entry name" value="Fibronectin type III"/>
    <property type="match status" value="1"/>
</dbReference>
<accession>A0A443JE67</accession>
<reference evidence="2 3" key="1">
    <citation type="submission" date="2019-01" db="EMBL/GenBank/DDBJ databases">
        <title>Sinorhodobacter populi sp. nov. isolated from the symptomatic bark tissue of Populus euramericana canker.</title>
        <authorList>
            <person name="Xu G."/>
        </authorList>
    </citation>
    <scope>NUCLEOTIDE SEQUENCE [LARGE SCALE GENOMIC DNA]</scope>
    <source>
        <strain evidence="2 3">SK2B-1</strain>
    </source>
</reference>
<dbReference type="Gene3D" id="2.60.40.10">
    <property type="entry name" value="Immunoglobulins"/>
    <property type="match status" value="1"/>
</dbReference>
<dbReference type="RefSeq" id="WP_128209635.1">
    <property type="nucleotide sequence ID" value="NZ_JBHRSO010000024.1"/>
</dbReference>
<sequence>MARMPFGRPRPRRRPGGGTLIAGISISVSPSALYVGGAFTITVTVPAGGTLSTVTATDGGTPIALTGSGNTRTGTAPAEAGPLVVTATGADADGNPLTANRTVQVREEPVAPTAPGQFSTSDWSVTTGLAASQVVLNVSALPSDGGSTITALQYTVDGGSTWTALTGAGTGSRTLTMPAAGTSYTFALRAVNAVGPGAASATKSATSGAEDAEVTPLTMSRTSLNRGDNVTVTTATAVDSLTATVNGAAQAVTGSGRNWTISNLAPGGLTITAKKGTEEVKAKALVGNTGATSRDLNEPWCYFGASMTNNLDFNIPRAISLAGGDGTNFTYMFRSASGLREIWDNDGIDTTGTAPAGPGGAPSLKTALAVGDRKVLITGDKSGGYYDFDTVEAMYQWDELATRNGVTDRYFYMIHYSTMPTNTEIASIGSVSGAQDTFRAFWVDNARKNLRKKEEWLAHYNANRVPGTKPLWVIPVLPMYLAIYDAIEAGTAPAEITSMGQFFLRSSPNDGHMKDLGLYLITLAHYATVWRRKPTGMRFTDFYSNSTTGSVGEETSAWLVDLVWDIITARTDTGLTDTWTYPAIAAATPAAQTIRVGVSTPGSVEVRTSNGLAASALSMPDAITGVPAGSVTVGTDNASAVTDALNVLGLGTGANKLRAFRVDESVNAAYTFAFPPETVVGDRVVLVAVTAANSTAPFYNAASQAEAEVARKTFWGSSQVNMAVRSGLTPSGGNDRRSFTMVQVTATEDNIGKTIATNTLSGLLVTVVVKGDATVSFVSASQAQDGTDPEASYASMTVPAAPDAQSGSLVLTMVGGGVGRGYTFASSNLRMQWWSKPERMVTTPNSQDLTAVQISGQLFQMGFEYPDGPLGAETIDAVGRKVWSSNIVRLVINPLA</sequence>
<dbReference type="PROSITE" id="PS50853">
    <property type="entry name" value="FN3"/>
    <property type="match status" value="1"/>
</dbReference>
<dbReference type="InterPro" id="IPR036116">
    <property type="entry name" value="FN3_sf"/>
</dbReference>